<dbReference type="NCBIfam" id="TIGR00036">
    <property type="entry name" value="dapB"/>
    <property type="match status" value="1"/>
</dbReference>
<dbReference type="InterPro" id="IPR036291">
    <property type="entry name" value="NAD(P)-bd_dom_sf"/>
</dbReference>
<accession>A0ABU3Q5Z9</accession>
<sequence>MTAATKLPISVCVAGVSGEVGRLLAKSILEQDDLRLTSAVARSASGRTVGALLGCDCDLDIRPSLAEALERDRFDVLVDYTSANVAYANVRAGLEAGIPVVVGTSGITAEEFEQLDRLARDKKIGAIHGNFAITATLAQIFAADAANHLKSWEIIEFAHDGKIDAVSATARELANRLAERGGPERKLALDAFVGDNRSRGATIEGTQVHALRLPGMVAGFEIIFGRGHERLTIRHEALTRAEPYIGGTLLAIRKAPQLIGVHRGLESVLALN</sequence>
<evidence type="ECO:0000313" key="16">
    <source>
        <dbReference type="Proteomes" id="UP001259572"/>
    </source>
</evidence>
<evidence type="ECO:0000256" key="4">
    <source>
        <dbReference type="ARBA" id="ARBA00022915"/>
    </source>
</evidence>
<comment type="pathway">
    <text evidence="8">Amino-acid biosynthesis; L-lysine biosynthesis via DAP pathway; (S)-tetrahydrodipicolinate from L-aspartate: step 4/4.</text>
</comment>
<dbReference type="Gene3D" id="3.40.50.720">
    <property type="entry name" value="NAD(P)-binding Rossmann-like Domain"/>
    <property type="match status" value="1"/>
</dbReference>
<keyword evidence="7" id="KW-0457">Lysine biosynthesis</keyword>
<dbReference type="CDD" id="cd02274">
    <property type="entry name" value="DHDPR_N"/>
    <property type="match status" value="1"/>
</dbReference>
<dbReference type="GO" id="GO:0008839">
    <property type="term" value="F:4-hydroxy-tetrahydrodipicolinate reductase"/>
    <property type="evidence" value="ECO:0007669"/>
    <property type="project" value="UniProtKB-EC"/>
</dbReference>
<feature type="domain" description="Dihydrodipicolinate reductase C-terminal" evidence="14">
    <location>
        <begin position="136"/>
        <end position="255"/>
    </location>
</feature>
<dbReference type="PIRSF" id="PIRSF000161">
    <property type="entry name" value="DHPR"/>
    <property type="match status" value="1"/>
</dbReference>
<dbReference type="Pfam" id="PF05173">
    <property type="entry name" value="DapB_C"/>
    <property type="match status" value="1"/>
</dbReference>
<gene>
    <name evidence="15" type="primary">dapB</name>
    <name evidence="15" type="ORF">RQX22_07190</name>
</gene>
<comment type="catalytic activity">
    <reaction evidence="10">
        <text>(S)-2,3,4,5-tetrahydrodipicolinate + NADP(+) + H2O = (2S,4S)-4-hydroxy-2,3,4,5-tetrahydrodipicolinate + NADPH + H(+)</text>
        <dbReference type="Rhea" id="RHEA:35331"/>
        <dbReference type="ChEBI" id="CHEBI:15377"/>
        <dbReference type="ChEBI" id="CHEBI:15378"/>
        <dbReference type="ChEBI" id="CHEBI:16845"/>
        <dbReference type="ChEBI" id="CHEBI:57783"/>
        <dbReference type="ChEBI" id="CHEBI:58349"/>
        <dbReference type="ChEBI" id="CHEBI:67139"/>
        <dbReference type="EC" id="1.17.1.8"/>
    </reaction>
</comment>
<protein>
    <recommendedName>
        <fullName evidence="9 12">4-hydroxy-tetrahydrodipicolinate reductase</fullName>
        <ecNumber evidence="9 12">1.17.1.8</ecNumber>
    </recommendedName>
</protein>
<evidence type="ECO:0000256" key="5">
    <source>
        <dbReference type="ARBA" id="ARBA00023002"/>
    </source>
</evidence>
<feature type="domain" description="Dihydrodipicolinate reductase N-terminal" evidence="13">
    <location>
        <begin position="9"/>
        <end position="126"/>
    </location>
</feature>
<dbReference type="EMBL" id="JAVUPU010000003">
    <property type="protein sequence ID" value="MDT9598727.1"/>
    <property type="molecule type" value="Genomic_DNA"/>
</dbReference>
<evidence type="ECO:0000256" key="10">
    <source>
        <dbReference type="ARBA" id="ARBA00049080"/>
    </source>
</evidence>
<evidence type="ECO:0000256" key="2">
    <source>
        <dbReference type="ARBA" id="ARBA00022605"/>
    </source>
</evidence>
<dbReference type="PANTHER" id="PTHR20836:SF0">
    <property type="entry name" value="4-HYDROXY-TETRAHYDRODIPICOLINATE REDUCTASE 1, CHLOROPLASTIC-RELATED"/>
    <property type="match status" value="1"/>
</dbReference>
<evidence type="ECO:0000256" key="6">
    <source>
        <dbReference type="ARBA" id="ARBA00023027"/>
    </source>
</evidence>
<keyword evidence="3" id="KW-0521">NADP</keyword>
<comment type="catalytic activity">
    <reaction evidence="11">
        <text>(S)-2,3,4,5-tetrahydrodipicolinate + NAD(+) + H2O = (2S,4S)-4-hydroxy-2,3,4,5-tetrahydrodipicolinate + NADH + H(+)</text>
        <dbReference type="Rhea" id="RHEA:35323"/>
        <dbReference type="ChEBI" id="CHEBI:15377"/>
        <dbReference type="ChEBI" id="CHEBI:15378"/>
        <dbReference type="ChEBI" id="CHEBI:16845"/>
        <dbReference type="ChEBI" id="CHEBI:57540"/>
        <dbReference type="ChEBI" id="CHEBI:57945"/>
        <dbReference type="ChEBI" id="CHEBI:67139"/>
        <dbReference type="EC" id="1.17.1.8"/>
    </reaction>
</comment>
<dbReference type="Gene3D" id="3.30.360.10">
    <property type="entry name" value="Dihydrodipicolinate Reductase, domain 2"/>
    <property type="match status" value="1"/>
</dbReference>
<proteinExistence type="inferred from homology"/>
<evidence type="ECO:0000256" key="7">
    <source>
        <dbReference type="ARBA" id="ARBA00023154"/>
    </source>
</evidence>
<keyword evidence="5 15" id="KW-0560">Oxidoreductase</keyword>
<name>A0ABU3Q5Z9_9SPHN</name>
<comment type="similarity">
    <text evidence="1">Belongs to the DapB family.</text>
</comment>
<evidence type="ECO:0000256" key="3">
    <source>
        <dbReference type="ARBA" id="ARBA00022857"/>
    </source>
</evidence>
<dbReference type="PANTHER" id="PTHR20836">
    <property type="entry name" value="DIHYDRODIPICOLINATE REDUCTASE"/>
    <property type="match status" value="1"/>
</dbReference>
<dbReference type="InterPro" id="IPR000846">
    <property type="entry name" value="DapB_N"/>
</dbReference>
<evidence type="ECO:0000256" key="1">
    <source>
        <dbReference type="ARBA" id="ARBA00006642"/>
    </source>
</evidence>
<dbReference type="SUPFAM" id="SSF51735">
    <property type="entry name" value="NAD(P)-binding Rossmann-fold domains"/>
    <property type="match status" value="1"/>
</dbReference>
<dbReference type="EC" id="1.17.1.8" evidence="9 12"/>
<keyword evidence="2" id="KW-0028">Amino-acid biosynthesis</keyword>
<dbReference type="InterPro" id="IPR022663">
    <property type="entry name" value="DapB_C"/>
</dbReference>
<dbReference type="RefSeq" id="WP_315725548.1">
    <property type="nucleotide sequence ID" value="NZ_JAVUPU010000003.1"/>
</dbReference>
<reference evidence="15 16" key="1">
    <citation type="submission" date="2023-05" db="EMBL/GenBank/DDBJ databases">
        <authorList>
            <person name="Guo Y."/>
        </authorList>
    </citation>
    <scope>NUCLEOTIDE SEQUENCE [LARGE SCALE GENOMIC DNA]</scope>
    <source>
        <strain evidence="15 16">GR2756</strain>
    </source>
</reference>
<evidence type="ECO:0000259" key="14">
    <source>
        <dbReference type="Pfam" id="PF05173"/>
    </source>
</evidence>
<keyword evidence="16" id="KW-1185">Reference proteome</keyword>
<organism evidence="15 16">
    <name type="scientific">Sphingosinicella rhizophila</name>
    <dbReference type="NCBI Taxonomy" id="3050082"/>
    <lineage>
        <taxon>Bacteria</taxon>
        <taxon>Pseudomonadati</taxon>
        <taxon>Pseudomonadota</taxon>
        <taxon>Alphaproteobacteria</taxon>
        <taxon>Sphingomonadales</taxon>
        <taxon>Sphingosinicellaceae</taxon>
        <taxon>Sphingosinicella</taxon>
    </lineage>
</organism>
<evidence type="ECO:0000313" key="15">
    <source>
        <dbReference type="EMBL" id="MDT9598727.1"/>
    </source>
</evidence>
<dbReference type="Proteomes" id="UP001259572">
    <property type="component" value="Unassembled WGS sequence"/>
</dbReference>
<evidence type="ECO:0000256" key="12">
    <source>
        <dbReference type="NCBIfam" id="TIGR00036"/>
    </source>
</evidence>
<dbReference type="Pfam" id="PF01113">
    <property type="entry name" value="DapB_N"/>
    <property type="match status" value="1"/>
</dbReference>
<comment type="caution">
    <text evidence="15">The sequence shown here is derived from an EMBL/GenBank/DDBJ whole genome shotgun (WGS) entry which is preliminary data.</text>
</comment>
<evidence type="ECO:0000259" key="13">
    <source>
        <dbReference type="Pfam" id="PF01113"/>
    </source>
</evidence>
<keyword evidence="6" id="KW-0520">NAD</keyword>
<evidence type="ECO:0000256" key="9">
    <source>
        <dbReference type="ARBA" id="ARBA00038983"/>
    </source>
</evidence>
<evidence type="ECO:0000256" key="8">
    <source>
        <dbReference type="ARBA" id="ARBA00037922"/>
    </source>
</evidence>
<evidence type="ECO:0000256" key="11">
    <source>
        <dbReference type="ARBA" id="ARBA00049396"/>
    </source>
</evidence>
<dbReference type="InterPro" id="IPR023940">
    <property type="entry name" value="DHDPR_bac"/>
</dbReference>
<dbReference type="SUPFAM" id="SSF55347">
    <property type="entry name" value="Glyceraldehyde-3-phosphate dehydrogenase-like, C-terminal domain"/>
    <property type="match status" value="1"/>
</dbReference>
<keyword evidence="4" id="KW-0220">Diaminopimelate biosynthesis</keyword>